<feature type="domain" description="Pyridoxamine 5'-phosphate oxidase N-terminal" evidence="1">
    <location>
        <begin position="8"/>
        <end position="134"/>
    </location>
</feature>
<name>A0A327MBA5_9PROT</name>
<dbReference type="Proteomes" id="UP000249065">
    <property type="component" value="Unassembled WGS sequence"/>
</dbReference>
<dbReference type="RefSeq" id="WP_111469330.1">
    <property type="nucleotide sequence ID" value="NZ_QLIX01000004.1"/>
</dbReference>
<evidence type="ECO:0000259" key="1">
    <source>
        <dbReference type="Pfam" id="PF01243"/>
    </source>
</evidence>
<proteinExistence type="predicted"/>
<dbReference type="PANTHER" id="PTHR39336">
    <property type="entry name" value="PYRIDOXAMINE PHOSPHATE OXIDASE FAMILY PROTEIN (AFU_ORTHOLOGUE AFUA_6G11440)"/>
    <property type="match status" value="1"/>
</dbReference>
<protein>
    <submittedName>
        <fullName evidence="2">Pyridoxamine 5'-phosphate oxidase family protein</fullName>
    </submittedName>
</protein>
<dbReference type="InterPro" id="IPR011576">
    <property type="entry name" value="Pyridox_Oxase_N"/>
</dbReference>
<gene>
    <name evidence="2" type="ORF">DOO78_08615</name>
</gene>
<dbReference type="PANTHER" id="PTHR39336:SF1">
    <property type="entry name" value="PYRIDOXAMINE PHOSPHATE OXIDASE FAMILY PROTEIN (AFU_ORTHOLOGUE AFUA_6G11440)"/>
    <property type="match status" value="1"/>
</dbReference>
<dbReference type="SUPFAM" id="SSF50475">
    <property type="entry name" value="FMN-binding split barrel"/>
    <property type="match status" value="1"/>
</dbReference>
<dbReference type="EMBL" id="QLIX01000004">
    <property type="protein sequence ID" value="RAI59642.1"/>
    <property type="molecule type" value="Genomic_DNA"/>
</dbReference>
<dbReference type="Gene3D" id="2.30.110.10">
    <property type="entry name" value="Electron Transport, Fmn-binding Protein, Chain A"/>
    <property type="match status" value="1"/>
</dbReference>
<organism evidence="2 3">
    <name type="scientific">Roseicella frigidaeris</name>
    <dbReference type="NCBI Taxonomy" id="2230885"/>
    <lineage>
        <taxon>Bacteria</taxon>
        <taxon>Pseudomonadati</taxon>
        <taxon>Pseudomonadota</taxon>
        <taxon>Alphaproteobacteria</taxon>
        <taxon>Acetobacterales</taxon>
        <taxon>Roseomonadaceae</taxon>
        <taxon>Roseicella</taxon>
    </lineage>
</organism>
<evidence type="ECO:0000313" key="3">
    <source>
        <dbReference type="Proteomes" id="UP000249065"/>
    </source>
</evidence>
<evidence type="ECO:0000313" key="2">
    <source>
        <dbReference type="EMBL" id="RAI59642.1"/>
    </source>
</evidence>
<accession>A0A327MBA5</accession>
<dbReference type="OrthoDB" id="115989at2"/>
<reference evidence="3" key="1">
    <citation type="submission" date="2018-06" db="EMBL/GenBank/DDBJ databases">
        <authorList>
            <person name="Khan S.A."/>
        </authorList>
    </citation>
    <scope>NUCLEOTIDE SEQUENCE [LARGE SCALE GENOMIC DNA]</scope>
    <source>
        <strain evidence="3">DB-1506</strain>
    </source>
</reference>
<dbReference type="InterPro" id="IPR012349">
    <property type="entry name" value="Split_barrel_FMN-bd"/>
</dbReference>
<comment type="caution">
    <text evidence="2">The sequence shown here is derived from an EMBL/GenBank/DDBJ whole genome shotgun (WGS) entry which is preliminary data.</text>
</comment>
<dbReference type="Pfam" id="PF01243">
    <property type="entry name" value="PNPOx_N"/>
    <property type="match status" value="1"/>
</dbReference>
<sequence>MARRFPRIEEAHRAFIARQHIFFAASAAPGARVNLSPREAAALRVLGPDAVCWLDRTGSGAETAAHLAADGRLTLMFCAFAGPPMILRLYGRGESLKRGSAAYAALLAEAFGSEEVPGARQIVRLAVDLVQTSCGYGVPLFEHVGERRTLEDWARRKGEQGLAAYRAEKNARSLDGLPTGLA</sequence>
<dbReference type="AlphaFoldDB" id="A0A327MBA5"/>
<keyword evidence="3" id="KW-1185">Reference proteome</keyword>